<comment type="caution">
    <text evidence="1">The sequence shown here is derived from an EMBL/GenBank/DDBJ whole genome shotgun (WGS) entry which is preliminary data.</text>
</comment>
<dbReference type="EMBL" id="BMKE01000024">
    <property type="protein sequence ID" value="GGB51513.1"/>
    <property type="molecule type" value="Genomic_DNA"/>
</dbReference>
<sequence>MPRLVKKLLVSSANFNAEGRFGNRAGATPYLLATLLPSSFEGDQTVLEESSLALARSATATEESPPVTEALSVCDKQVPQAALSELGNCAFYYQPLHDEYVNKTGVSTWEAIKAWATFWNPWDDQAVAKRLMQKRDALITLDSQDSDWSRHANFMMRHVNCGHLPPNYYLSYGYYYCSIYGAKLYPRLSEQGKKWLKSARYLLQENIEIGLKQNMKGNAIAIECKRYPNRTAQMQVQRQELEIDPDMFKSFAFKTHVPAYLDAGLADLPFSDLAKIGGQPNLEEWLDEQTWEQAIDSGIEVGKDKLRQAGSAVVDSLQDVKAAALEVRRAGKAAIRTAREVRDAAQAVQSALDALTRKFRF</sequence>
<accession>A0ABQ1ITD0</accession>
<dbReference type="Proteomes" id="UP000646152">
    <property type="component" value="Unassembled WGS sequence"/>
</dbReference>
<evidence type="ECO:0000313" key="2">
    <source>
        <dbReference type="Proteomes" id="UP000646152"/>
    </source>
</evidence>
<gene>
    <name evidence="1" type="ORF">GCM10011502_25810</name>
</gene>
<organism evidence="1 2">
    <name type="scientific">Oceanisphaera marina</name>
    <dbReference type="NCBI Taxonomy" id="2017550"/>
    <lineage>
        <taxon>Bacteria</taxon>
        <taxon>Pseudomonadati</taxon>
        <taxon>Pseudomonadota</taxon>
        <taxon>Gammaproteobacteria</taxon>
        <taxon>Aeromonadales</taxon>
        <taxon>Aeromonadaceae</taxon>
        <taxon>Oceanisphaera</taxon>
    </lineage>
</organism>
<reference evidence="2" key="1">
    <citation type="journal article" date="2019" name="Int. J. Syst. Evol. Microbiol.">
        <title>The Global Catalogue of Microorganisms (GCM) 10K type strain sequencing project: providing services to taxonomists for standard genome sequencing and annotation.</title>
        <authorList>
            <consortium name="The Broad Institute Genomics Platform"/>
            <consortium name="The Broad Institute Genome Sequencing Center for Infectious Disease"/>
            <person name="Wu L."/>
            <person name="Ma J."/>
        </authorList>
    </citation>
    <scope>NUCLEOTIDE SEQUENCE [LARGE SCALE GENOMIC DNA]</scope>
    <source>
        <strain evidence="2">CGMCC 1.15923</strain>
    </source>
</reference>
<evidence type="ECO:0000313" key="1">
    <source>
        <dbReference type="EMBL" id="GGB51513.1"/>
    </source>
</evidence>
<name>A0ABQ1ITD0_9GAMM</name>
<proteinExistence type="predicted"/>
<protein>
    <submittedName>
        <fullName evidence="1">Uncharacterized protein</fullName>
    </submittedName>
</protein>
<keyword evidence="2" id="KW-1185">Reference proteome</keyword>